<accession>A0AAV7JLC9</accession>
<proteinExistence type="predicted"/>
<protein>
    <recommendedName>
        <fullName evidence="3">Sulfotransferase domain-containing protein</fullName>
    </recommendedName>
</protein>
<gene>
    <name evidence="1" type="ORF">LOD99_11858</name>
</gene>
<dbReference type="SUPFAM" id="SSF52540">
    <property type="entry name" value="P-loop containing nucleoside triphosphate hydrolases"/>
    <property type="match status" value="1"/>
</dbReference>
<dbReference type="AlphaFoldDB" id="A0AAV7JLC9"/>
<dbReference type="EMBL" id="JAKMXF010000321">
    <property type="protein sequence ID" value="KAI6649493.1"/>
    <property type="molecule type" value="Genomic_DNA"/>
</dbReference>
<organism evidence="1 2">
    <name type="scientific">Oopsacas minuta</name>
    <dbReference type="NCBI Taxonomy" id="111878"/>
    <lineage>
        <taxon>Eukaryota</taxon>
        <taxon>Metazoa</taxon>
        <taxon>Porifera</taxon>
        <taxon>Hexactinellida</taxon>
        <taxon>Hexasterophora</taxon>
        <taxon>Lyssacinosida</taxon>
        <taxon>Leucopsacidae</taxon>
        <taxon>Oopsacas</taxon>
    </lineage>
</organism>
<reference evidence="1 2" key="1">
    <citation type="journal article" date="2023" name="BMC Biol.">
        <title>The compact genome of the sponge Oopsacas minuta (Hexactinellida) is lacking key metazoan core genes.</title>
        <authorList>
            <person name="Santini S."/>
            <person name="Schenkelaars Q."/>
            <person name="Jourda C."/>
            <person name="Duchesne M."/>
            <person name="Belahbib H."/>
            <person name="Rocher C."/>
            <person name="Selva M."/>
            <person name="Riesgo A."/>
            <person name="Vervoort M."/>
            <person name="Leys S.P."/>
            <person name="Kodjabachian L."/>
            <person name="Le Bivic A."/>
            <person name="Borchiellini C."/>
            <person name="Claverie J.M."/>
            <person name="Renard E."/>
        </authorList>
    </citation>
    <scope>NUCLEOTIDE SEQUENCE [LARGE SCALE GENOMIC DNA]</scope>
    <source>
        <strain evidence="1">SPO-2</strain>
    </source>
</reference>
<sequence length="106" mass="12592">MAERWPKFIKSWLNDYARPKLVLVYEKINNNKEERLHSIAEFLNVPILDQGLMCLQKYPNGYALRDKQVPRPKFLNPSIEHLIQEGLREVSPILMNYGIYYNLDNN</sequence>
<dbReference type="InterPro" id="IPR027417">
    <property type="entry name" value="P-loop_NTPase"/>
</dbReference>
<evidence type="ECO:0000313" key="2">
    <source>
        <dbReference type="Proteomes" id="UP001165289"/>
    </source>
</evidence>
<name>A0AAV7JLC9_9METZ</name>
<evidence type="ECO:0000313" key="1">
    <source>
        <dbReference type="EMBL" id="KAI6649493.1"/>
    </source>
</evidence>
<comment type="caution">
    <text evidence="1">The sequence shown here is derived from an EMBL/GenBank/DDBJ whole genome shotgun (WGS) entry which is preliminary data.</text>
</comment>
<keyword evidence="2" id="KW-1185">Reference proteome</keyword>
<dbReference type="Proteomes" id="UP001165289">
    <property type="component" value="Unassembled WGS sequence"/>
</dbReference>
<evidence type="ECO:0008006" key="3">
    <source>
        <dbReference type="Google" id="ProtNLM"/>
    </source>
</evidence>